<dbReference type="EMBL" id="CAJNOJ010000013">
    <property type="protein sequence ID" value="CAF0799687.1"/>
    <property type="molecule type" value="Genomic_DNA"/>
</dbReference>
<dbReference type="SMART" id="SM00028">
    <property type="entry name" value="TPR"/>
    <property type="match status" value="3"/>
</dbReference>
<dbReference type="SUPFAM" id="SSF48452">
    <property type="entry name" value="TPR-like"/>
    <property type="match status" value="1"/>
</dbReference>
<keyword evidence="3 4" id="KW-0802">TPR repeat</keyword>
<gene>
    <name evidence="7" type="ORF">EDS130_LOCUS4782</name>
</gene>
<dbReference type="Proteomes" id="UP000663852">
    <property type="component" value="Unassembled WGS sequence"/>
</dbReference>
<dbReference type="OrthoDB" id="2335338at2759"/>
<feature type="repeat" description="TPR" evidence="4">
    <location>
        <begin position="175"/>
        <end position="208"/>
    </location>
</feature>
<dbReference type="GO" id="GO:0072380">
    <property type="term" value="C:TRC complex"/>
    <property type="evidence" value="ECO:0007669"/>
    <property type="project" value="TreeGrafter"/>
</dbReference>
<dbReference type="PROSITE" id="PS50005">
    <property type="entry name" value="TPR"/>
    <property type="match status" value="2"/>
</dbReference>
<dbReference type="Pfam" id="PF00515">
    <property type="entry name" value="TPR_1"/>
    <property type="match status" value="1"/>
</dbReference>
<dbReference type="GO" id="GO:0060090">
    <property type="term" value="F:molecular adaptor activity"/>
    <property type="evidence" value="ECO:0007669"/>
    <property type="project" value="TreeGrafter"/>
</dbReference>
<dbReference type="PROSITE" id="PS50293">
    <property type="entry name" value="TPR_REGION"/>
    <property type="match status" value="1"/>
</dbReference>
<name>A0A813SS27_ADIRI</name>
<feature type="compositionally biased region" description="Low complexity" evidence="5">
    <location>
        <begin position="331"/>
        <end position="350"/>
    </location>
</feature>
<dbReference type="InterPro" id="IPR019734">
    <property type="entry name" value="TPR_rpt"/>
</dbReference>
<dbReference type="Pfam" id="PF13414">
    <property type="entry name" value="TPR_11"/>
    <property type="match status" value="1"/>
</dbReference>
<dbReference type="InterPro" id="IPR047150">
    <property type="entry name" value="SGT"/>
</dbReference>
<feature type="domain" description="SGTA homodimerisation" evidence="6">
    <location>
        <begin position="8"/>
        <end position="70"/>
    </location>
</feature>
<organism evidence="7 8">
    <name type="scientific">Adineta ricciae</name>
    <name type="common">Rotifer</name>
    <dbReference type="NCBI Taxonomy" id="249248"/>
    <lineage>
        <taxon>Eukaryota</taxon>
        <taxon>Metazoa</taxon>
        <taxon>Spiralia</taxon>
        <taxon>Gnathifera</taxon>
        <taxon>Rotifera</taxon>
        <taxon>Eurotatoria</taxon>
        <taxon>Bdelloidea</taxon>
        <taxon>Adinetida</taxon>
        <taxon>Adinetidae</taxon>
        <taxon>Adineta</taxon>
    </lineage>
</organism>
<keyword evidence="2" id="KW-0677">Repeat</keyword>
<evidence type="ECO:0000256" key="1">
    <source>
        <dbReference type="ARBA" id="ARBA00008175"/>
    </source>
</evidence>
<evidence type="ECO:0000256" key="2">
    <source>
        <dbReference type="ARBA" id="ARBA00022737"/>
    </source>
</evidence>
<evidence type="ECO:0000256" key="4">
    <source>
        <dbReference type="PROSITE-ProRule" id="PRU00339"/>
    </source>
</evidence>
<evidence type="ECO:0000313" key="8">
    <source>
        <dbReference type="Proteomes" id="UP000663852"/>
    </source>
</evidence>
<dbReference type="PANTHER" id="PTHR45831:SF2">
    <property type="entry name" value="LD24721P"/>
    <property type="match status" value="1"/>
</dbReference>
<dbReference type="GO" id="GO:0006620">
    <property type="term" value="P:post-translational protein targeting to endoplasmic reticulum membrane"/>
    <property type="evidence" value="ECO:0007669"/>
    <property type="project" value="TreeGrafter"/>
</dbReference>
<dbReference type="InterPro" id="IPR032374">
    <property type="entry name" value="SGTA_dimer"/>
</dbReference>
<dbReference type="AlphaFoldDB" id="A0A813SS27"/>
<evidence type="ECO:0000256" key="3">
    <source>
        <dbReference type="ARBA" id="ARBA00022803"/>
    </source>
</evidence>
<evidence type="ECO:0000259" key="6">
    <source>
        <dbReference type="Pfam" id="PF16546"/>
    </source>
</evidence>
<proteinExistence type="inferred from homology"/>
<evidence type="ECO:0000313" key="7">
    <source>
        <dbReference type="EMBL" id="CAF0799687.1"/>
    </source>
</evidence>
<dbReference type="PANTHER" id="PTHR45831">
    <property type="entry name" value="LD24721P"/>
    <property type="match status" value="1"/>
</dbReference>
<accession>A0A813SS27</accession>
<sequence length="359" mass="39160">MSQQQTEKQHLVYLILKFLSSEIQAETSNDERRESLEVAAQCLETAYEVSLTNAQDQSKYDSTVDLVTLLSENLSATPHTIDFTSWLGVAEQPTVTVPLTDDMRQQADKLKNEGNDFVKQEKYKEALEAYNAAIQIDGNNAIYYCNRAAAHNKLNNNDQALADCFRSIEIDPNYSKAYGRLGVIYLSLDRVHEALDAYKKAHALEPNSETYKQSIRICEDRLIGAPGGAAPGAAGPNMQSMFGSLLGGMGGAGGPDMMSFLNNPSLMNMAMQFVQNPQVQGLMANLVTNLNSEEGGDVGLETLLQTGQRMASEISASNPELLESLRRNVANQNQPGGSNNSNESPNSHQNTDQNKPGSS</sequence>
<evidence type="ECO:0000256" key="5">
    <source>
        <dbReference type="SAM" id="MobiDB-lite"/>
    </source>
</evidence>
<dbReference type="GO" id="GO:0016020">
    <property type="term" value="C:membrane"/>
    <property type="evidence" value="ECO:0007669"/>
    <property type="project" value="TreeGrafter"/>
</dbReference>
<feature type="repeat" description="TPR" evidence="4">
    <location>
        <begin position="107"/>
        <end position="140"/>
    </location>
</feature>
<reference evidence="7" key="1">
    <citation type="submission" date="2021-02" db="EMBL/GenBank/DDBJ databases">
        <authorList>
            <person name="Nowell W R."/>
        </authorList>
    </citation>
    <scope>NUCLEOTIDE SEQUENCE</scope>
</reference>
<dbReference type="Gene3D" id="1.20.5.420">
    <property type="entry name" value="Immunoglobulin FC, subunit C"/>
    <property type="match status" value="1"/>
</dbReference>
<feature type="region of interest" description="Disordered" evidence="5">
    <location>
        <begin position="327"/>
        <end position="359"/>
    </location>
</feature>
<protein>
    <recommendedName>
        <fullName evidence="6">SGTA homodimerisation domain-containing protein</fullName>
    </recommendedName>
</protein>
<dbReference type="InterPro" id="IPR011990">
    <property type="entry name" value="TPR-like_helical_dom_sf"/>
</dbReference>
<dbReference type="Gene3D" id="1.25.40.10">
    <property type="entry name" value="Tetratricopeptide repeat domain"/>
    <property type="match status" value="1"/>
</dbReference>
<comment type="caution">
    <text evidence="7">The sequence shown here is derived from an EMBL/GenBank/DDBJ whole genome shotgun (WGS) entry which is preliminary data.</text>
</comment>
<comment type="similarity">
    <text evidence="1">Belongs to the SGT family.</text>
</comment>
<dbReference type="Pfam" id="PF16546">
    <property type="entry name" value="SGTA_dimer"/>
    <property type="match status" value="1"/>
</dbReference>